<evidence type="ECO:0000313" key="2">
    <source>
        <dbReference type="EMBL" id="ADW67604.1"/>
    </source>
</evidence>
<evidence type="ECO:0000256" key="1">
    <source>
        <dbReference type="ARBA" id="ARBA00009981"/>
    </source>
</evidence>
<sequence length="79" mass="8680">MRQVQLHEEEEQFASLVSEAEAGESLTILRAGKPVAQIIPFPEPAADDDGVAAMRRLQALMKQGLDLGGVWNGRDELYD</sequence>
<name>E8WYK6_GRATM</name>
<dbReference type="STRING" id="1198114.AciX9_0532"/>
<proteinExistence type="inferred from homology"/>
<protein>
    <submittedName>
        <fullName evidence="2">Prevent-host-death family protein</fullName>
    </submittedName>
</protein>
<dbReference type="AlphaFoldDB" id="E8WYK6"/>
<evidence type="ECO:0000313" key="3">
    <source>
        <dbReference type="Proteomes" id="UP000000343"/>
    </source>
</evidence>
<gene>
    <name evidence="2" type="ordered locus">AciX9_0532</name>
</gene>
<dbReference type="RefSeq" id="WP_013578932.1">
    <property type="nucleotide sequence ID" value="NC_015064.1"/>
</dbReference>
<dbReference type="KEGG" id="acm:AciX9_0532"/>
<dbReference type="HOGENOM" id="CLU_2601147_0_0_0"/>
<dbReference type="EMBL" id="CP002480">
    <property type="protein sequence ID" value="ADW67604.1"/>
    <property type="molecule type" value="Genomic_DNA"/>
</dbReference>
<dbReference type="SUPFAM" id="SSF143120">
    <property type="entry name" value="YefM-like"/>
    <property type="match status" value="1"/>
</dbReference>
<organism evidence="3">
    <name type="scientific">Granulicella tundricola (strain ATCC BAA-1859 / DSM 23138 / MP5ACTX9)</name>
    <dbReference type="NCBI Taxonomy" id="1198114"/>
    <lineage>
        <taxon>Bacteria</taxon>
        <taxon>Pseudomonadati</taxon>
        <taxon>Acidobacteriota</taxon>
        <taxon>Terriglobia</taxon>
        <taxon>Terriglobales</taxon>
        <taxon>Acidobacteriaceae</taxon>
        <taxon>Granulicella</taxon>
    </lineage>
</organism>
<comment type="similarity">
    <text evidence="1">Belongs to the phD/YefM antitoxin family.</text>
</comment>
<dbReference type="PaxDb" id="1198114-AciX9_0532"/>
<dbReference type="OrthoDB" id="361531at2"/>
<dbReference type="eggNOG" id="COG4118">
    <property type="taxonomic scope" value="Bacteria"/>
</dbReference>
<accession>E8WYK6</accession>
<dbReference type="Proteomes" id="UP000000343">
    <property type="component" value="Chromosome"/>
</dbReference>
<reference evidence="3" key="1">
    <citation type="submission" date="2011-01" db="EMBL/GenBank/DDBJ databases">
        <title>Complete sequence of chromosome of Acidobacterium sp. MP5ACTX9.</title>
        <authorList>
            <consortium name="US DOE Joint Genome Institute"/>
            <person name="Lucas S."/>
            <person name="Copeland A."/>
            <person name="Lapidus A."/>
            <person name="Cheng J.-F."/>
            <person name="Goodwin L."/>
            <person name="Pitluck S."/>
            <person name="Teshima H."/>
            <person name="Detter J.C."/>
            <person name="Han C."/>
            <person name="Tapia R."/>
            <person name="Land M."/>
            <person name="Hauser L."/>
            <person name="Kyrpides N."/>
            <person name="Ivanova N."/>
            <person name="Ovchinnikova G."/>
            <person name="Pagani I."/>
            <person name="Rawat S.R."/>
            <person name="Mannisto M."/>
            <person name="Haggblom M.M."/>
            <person name="Woyke T."/>
        </authorList>
    </citation>
    <scope>NUCLEOTIDE SEQUENCE [LARGE SCALE GENOMIC DNA]</scope>
    <source>
        <strain evidence="3">MP5ACTX9</strain>
    </source>
</reference>
<dbReference type="Gene3D" id="3.40.1620.10">
    <property type="entry name" value="YefM-like domain"/>
    <property type="match status" value="1"/>
</dbReference>
<keyword evidence="3" id="KW-1185">Reference proteome</keyword>
<dbReference type="InterPro" id="IPR036165">
    <property type="entry name" value="YefM-like_sf"/>
</dbReference>